<comment type="caution">
    <text evidence="8">The sequence shown here is derived from an EMBL/GenBank/DDBJ whole genome shotgun (WGS) entry which is preliminary data.</text>
</comment>
<comment type="subcellular location">
    <subcellularLocation>
        <location evidence="1">Membrane</location>
        <topology evidence="1">Multi-pass membrane protein</topology>
    </subcellularLocation>
</comment>
<organism evidence="8 9">
    <name type="scientific">Cardiosporidium cionae</name>
    <dbReference type="NCBI Taxonomy" id="476202"/>
    <lineage>
        <taxon>Eukaryota</taxon>
        <taxon>Sar</taxon>
        <taxon>Alveolata</taxon>
        <taxon>Apicomplexa</taxon>
        <taxon>Aconoidasida</taxon>
        <taxon>Nephromycida</taxon>
        <taxon>Cardiosporidium</taxon>
    </lineage>
</organism>
<keyword evidence="5 7" id="KW-1133">Transmembrane helix</keyword>
<sequence>MKEISLDPSICNSATIPIFLVTLFVCAIRQNIAVASQLAPKKKVLMLDQKISNVISRCQHFRWRAFLLPKESFFARYDFFCNKDNGILLSAPPQPNPWDMLFSQDSVHTAGLLKMQIAFLVLQGGLGFFVNLLFSGFLVAKSPFPLPFRFKGMLQRGVDVPLLDVAYVSSLSWYFLVMLGSGGLVMILNGLLNLANQEKLQQQSSIMEATGVFAGGGIVSQVGGAPKAETQYKEQQDGLSMLKHEFYLENVEEFLLQQWNKENVASEIAF</sequence>
<evidence type="ECO:0000256" key="5">
    <source>
        <dbReference type="ARBA" id="ARBA00022989"/>
    </source>
</evidence>
<evidence type="ECO:0000256" key="7">
    <source>
        <dbReference type="SAM" id="Phobius"/>
    </source>
</evidence>
<protein>
    <recommendedName>
        <fullName evidence="3">ER membrane protein complex subunit 3</fullName>
    </recommendedName>
</protein>
<keyword evidence="9" id="KW-1185">Reference proteome</keyword>
<gene>
    <name evidence="8" type="ORF">IE077_003717</name>
</gene>
<evidence type="ECO:0000313" key="9">
    <source>
        <dbReference type="Proteomes" id="UP000823046"/>
    </source>
</evidence>
<evidence type="ECO:0000256" key="6">
    <source>
        <dbReference type="ARBA" id="ARBA00023136"/>
    </source>
</evidence>
<dbReference type="Proteomes" id="UP000823046">
    <property type="component" value="Unassembled WGS sequence"/>
</dbReference>
<comment type="similarity">
    <text evidence="2">Belongs to the EMC3 family.</text>
</comment>
<dbReference type="PANTHER" id="PTHR13116:SF5">
    <property type="entry name" value="ER MEMBRANE PROTEIN COMPLEX SUBUNIT 3"/>
    <property type="match status" value="1"/>
</dbReference>
<dbReference type="Pfam" id="PF01956">
    <property type="entry name" value="EMC3_TMCO1"/>
    <property type="match status" value="1"/>
</dbReference>
<feature type="transmembrane region" description="Helical" evidence="7">
    <location>
        <begin position="171"/>
        <end position="192"/>
    </location>
</feature>
<name>A0ABQ7JEQ2_9APIC</name>
<dbReference type="InterPro" id="IPR002809">
    <property type="entry name" value="EMC3/TMCO1"/>
</dbReference>
<dbReference type="InterPro" id="IPR008568">
    <property type="entry name" value="EMC3"/>
</dbReference>
<evidence type="ECO:0000256" key="2">
    <source>
        <dbReference type="ARBA" id="ARBA00005376"/>
    </source>
</evidence>
<dbReference type="PANTHER" id="PTHR13116">
    <property type="entry name" value="ER MEMBRANE PROTEIN COMPLEX SUBUNIT 3"/>
    <property type="match status" value="1"/>
</dbReference>
<evidence type="ECO:0000256" key="1">
    <source>
        <dbReference type="ARBA" id="ARBA00004141"/>
    </source>
</evidence>
<dbReference type="SMART" id="SM01415">
    <property type="entry name" value="DUF106"/>
    <property type="match status" value="1"/>
</dbReference>
<accession>A0ABQ7JEQ2</accession>
<reference evidence="8 9" key="1">
    <citation type="journal article" date="2020" name="bioRxiv">
        <title>Metabolic contributions of an alphaproteobacterial endosymbiont in the apicomplexan Cardiosporidium cionae.</title>
        <authorList>
            <person name="Hunter E.S."/>
            <person name="Paight C.J."/>
            <person name="Lane C.E."/>
        </authorList>
    </citation>
    <scope>NUCLEOTIDE SEQUENCE [LARGE SCALE GENOMIC DNA]</scope>
    <source>
        <strain evidence="8">ESH_2018</strain>
    </source>
</reference>
<keyword evidence="6 7" id="KW-0472">Membrane</keyword>
<evidence type="ECO:0000256" key="3">
    <source>
        <dbReference type="ARBA" id="ARBA00020822"/>
    </source>
</evidence>
<evidence type="ECO:0000256" key="4">
    <source>
        <dbReference type="ARBA" id="ARBA00022692"/>
    </source>
</evidence>
<evidence type="ECO:0000313" key="8">
    <source>
        <dbReference type="EMBL" id="KAF8822453.1"/>
    </source>
</evidence>
<keyword evidence="4 7" id="KW-0812">Transmembrane</keyword>
<proteinExistence type="inferred from homology"/>
<dbReference type="EMBL" id="JADAQX010000053">
    <property type="protein sequence ID" value="KAF8822453.1"/>
    <property type="molecule type" value="Genomic_DNA"/>
</dbReference>
<feature type="transmembrane region" description="Helical" evidence="7">
    <location>
        <begin position="117"/>
        <end position="140"/>
    </location>
</feature>